<protein>
    <submittedName>
        <fullName evidence="1">Uncharacterized protein</fullName>
    </submittedName>
</protein>
<proteinExistence type="predicted"/>
<comment type="caution">
    <text evidence="1">The sequence shown here is derived from an EMBL/GenBank/DDBJ whole genome shotgun (WGS) entry which is preliminary data.</text>
</comment>
<name>A0A4U3FC37_9GAMM</name>
<evidence type="ECO:0000313" key="2">
    <source>
        <dbReference type="Proteomes" id="UP000306393"/>
    </source>
</evidence>
<evidence type="ECO:0000313" key="1">
    <source>
        <dbReference type="EMBL" id="TKJ90385.1"/>
    </source>
</evidence>
<dbReference type="EMBL" id="QGAC01000009">
    <property type="protein sequence ID" value="TKJ90385.1"/>
    <property type="molecule type" value="Genomic_DNA"/>
</dbReference>
<gene>
    <name evidence="1" type="ORF">EpCFBP13511_10975</name>
</gene>
<reference evidence="1 2" key="1">
    <citation type="journal article" date="2019" name="Sci. Rep.">
        <title>Differences in resource use lead to coexistence of seed-transmitted microbial populations.</title>
        <authorList>
            <person name="Torres-Cortes G."/>
            <person name="Garcia B.J."/>
            <person name="Compant S."/>
            <person name="Rezki S."/>
            <person name="Jones P."/>
            <person name="Preveaux A."/>
            <person name="Briand M."/>
            <person name="Roulet A."/>
            <person name="Bouchez O."/>
            <person name="Jacobson D."/>
            <person name="Barret M."/>
        </authorList>
    </citation>
    <scope>NUCLEOTIDE SEQUENCE [LARGE SCALE GENOMIC DNA]</scope>
    <source>
        <strain evidence="1 2">CFBP13511</strain>
    </source>
</reference>
<dbReference type="Proteomes" id="UP000306393">
    <property type="component" value="Unassembled WGS sequence"/>
</dbReference>
<organism evidence="1 2">
    <name type="scientific">Erwinia persicina</name>
    <dbReference type="NCBI Taxonomy" id="55211"/>
    <lineage>
        <taxon>Bacteria</taxon>
        <taxon>Pseudomonadati</taxon>
        <taxon>Pseudomonadota</taxon>
        <taxon>Gammaproteobacteria</taxon>
        <taxon>Enterobacterales</taxon>
        <taxon>Erwiniaceae</taxon>
        <taxon>Erwinia</taxon>
    </lineage>
</organism>
<sequence>MLIIPFILHAAGALAAPVHPSHIVIYAPGDSKACRLPAARIILGINICCLFNGHFYFARSYPPTCKDLL</sequence>
<accession>A0A4U3FC37</accession>
<dbReference type="AlphaFoldDB" id="A0A4U3FC37"/>